<feature type="region of interest" description="Disordered" evidence="11">
    <location>
        <begin position="40"/>
        <end position="73"/>
    </location>
</feature>
<comment type="similarity">
    <text evidence="2">Belongs to the DRC1 family.</text>
</comment>
<dbReference type="GO" id="GO:0005858">
    <property type="term" value="C:axonemal dynein complex"/>
    <property type="evidence" value="ECO:0007669"/>
    <property type="project" value="InterPro"/>
</dbReference>
<dbReference type="GO" id="GO:0060285">
    <property type="term" value="P:cilium-dependent cell motility"/>
    <property type="evidence" value="ECO:0007669"/>
    <property type="project" value="TreeGrafter"/>
</dbReference>
<name>A0A673YZF1_SALTR</name>
<feature type="region of interest" description="Disordered" evidence="11">
    <location>
        <begin position="437"/>
        <end position="463"/>
    </location>
</feature>
<feature type="coiled-coil region" evidence="10">
    <location>
        <begin position="104"/>
        <end position="131"/>
    </location>
</feature>
<reference evidence="14" key="2">
    <citation type="submission" date="2025-09" db="UniProtKB">
        <authorList>
            <consortium name="Ensembl"/>
        </authorList>
    </citation>
    <scope>IDENTIFICATION</scope>
</reference>
<accession>A0A673YZF1</accession>
<evidence type="ECO:0000313" key="14">
    <source>
        <dbReference type="Ensembl" id="ENSSTUP00000040224.1"/>
    </source>
</evidence>
<evidence type="ECO:0000256" key="10">
    <source>
        <dbReference type="SAM" id="Coils"/>
    </source>
</evidence>
<dbReference type="GO" id="GO:0070286">
    <property type="term" value="P:axonemal dynein complex assembly"/>
    <property type="evidence" value="ECO:0007669"/>
    <property type="project" value="InterPro"/>
</dbReference>
<dbReference type="PANTHER" id="PTHR21625:SF1">
    <property type="entry name" value="DYNEIN REGULATORY COMPLEX PROTEIN 1"/>
    <property type="match status" value="1"/>
</dbReference>
<dbReference type="InterPro" id="IPR039750">
    <property type="entry name" value="DRC1/DRC2"/>
</dbReference>
<dbReference type="Pfam" id="PF14772">
    <property type="entry name" value="NYD-SP28"/>
    <property type="match status" value="1"/>
</dbReference>
<evidence type="ECO:0000256" key="3">
    <source>
        <dbReference type="ARBA" id="ARBA00013815"/>
    </source>
</evidence>
<dbReference type="InterPro" id="IPR039505">
    <property type="entry name" value="DRC1/2_N"/>
</dbReference>
<evidence type="ECO:0000256" key="9">
    <source>
        <dbReference type="ARBA" id="ARBA00046115"/>
    </source>
</evidence>
<dbReference type="Proteomes" id="UP000472277">
    <property type="component" value="Chromosome 35"/>
</dbReference>
<evidence type="ECO:0000256" key="11">
    <source>
        <dbReference type="SAM" id="MobiDB-lite"/>
    </source>
</evidence>
<feature type="coiled-coil region" evidence="10">
    <location>
        <begin position="279"/>
        <end position="377"/>
    </location>
</feature>
<organism evidence="14 15">
    <name type="scientific">Salmo trutta</name>
    <name type="common">Brown trout</name>
    <dbReference type="NCBI Taxonomy" id="8032"/>
    <lineage>
        <taxon>Eukaryota</taxon>
        <taxon>Metazoa</taxon>
        <taxon>Chordata</taxon>
        <taxon>Craniata</taxon>
        <taxon>Vertebrata</taxon>
        <taxon>Euteleostomi</taxon>
        <taxon>Actinopterygii</taxon>
        <taxon>Neopterygii</taxon>
        <taxon>Teleostei</taxon>
        <taxon>Protacanthopterygii</taxon>
        <taxon>Salmoniformes</taxon>
        <taxon>Salmonidae</taxon>
        <taxon>Salmoninae</taxon>
        <taxon>Salmo</taxon>
    </lineage>
</organism>
<sequence>MSQAGNLREETEEAGPSVDSENPEERIAARRLRIAARIEAKKRQELGDDSHEKKEIKEEARKSQHQVEQSEKRMIKLQSDGTELVTNIQVAADSRASQRQTEVEEAHRLRVEKLENEAKSSLEKFEEITRKWTVAKMKEIPQDLRDSLSSQQQLCALLIEDKNKLIKELQQEMKLSDDRYVKDLKKQAEDVDLMIERMEDQVKFLMGSYRDELDQIENSFEHERKILLTGNRKKWEQYMKERRDKELENVMQRMKRVEEYEVLLQQLRTEDAEEYNMIKIKLDTDVQILEQQLQQMKATYQLNQEKLEYNFQVLKKRDEENTITKSQQKRKITRLQDVVNNLKIKCANQEKQSREENQNLTDDYTRIMQQYKHMQKKMRHFAAIDAKKFEEVWLMNEEEVKALVEKALDTDRLVHEQQLGLAWQRPSMAFMERCGPLQPQRQAQKTAHQVEREREGSEGEHSGTVSVKMVKKLLELLCDEAGFLIESKLLKLLSPLEKDEQSLMKLDSIFTAMGIESEEDVYKLADFFMKYRHTQGEQTQVRREGGKKADVSSHDYQLHTDRGEFTSSCSPPSDLIHPNDVLVALRAFTAHHCRPRSALGDDTEDAAYWEAMGDVIPEAKLKIWGALETALNKYHIVLTERSKFITDTQSLKQQNTELRMLLHQYVNSRVNAELEIPPNLVMQLAPE</sequence>
<evidence type="ECO:0000256" key="2">
    <source>
        <dbReference type="ARBA" id="ARBA00009688"/>
    </source>
</evidence>
<evidence type="ECO:0000256" key="4">
    <source>
        <dbReference type="ARBA" id="ARBA00022846"/>
    </source>
</evidence>
<feature type="domain" description="Dynein regulatory complex protein 1 C-terminal" evidence="13">
    <location>
        <begin position="607"/>
        <end position="666"/>
    </location>
</feature>
<evidence type="ECO:0000256" key="1">
    <source>
        <dbReference type="ARBA" id="ARBA00004611"/>
    </source>
</evidence>
<reference evidence="14" key="1">
    <citation type="submission" date="2025-08" db="UniProtKB">
        <authorList>
            <consortium name="Ensembl"/>
        </authorList>
    </citation>
    <scope>IDENTIFICATION</scope>
</reference>
<feature type="domain" description="Dynein regulatory complex protein 1/2 N-terminal" evidence="12">
    <location>
        <begin position="90"/>
        <end position="191"/>
    </location>
</feature>
<evidence type="ECO:0000313" key="15">
    <source>
        <dbReference type="Proteomes" id="UP000472277"/>
    </source>
</evidence>
<feature type="compositionally biased region" description="Basic and acidic residues" evidence="11">
    <location>
        <begin position="40"/>
        <end position="62"/>
    </location>
</feature>
<evidence type="ECO:0000259" key="13">
    <source>
        <dbReference type="Pfam" id="PF14775"/>
    </source>
</evidence>
<evidence type="ECO:0000256" key="8">
    <source>
        <dbReference type="ARBA" id="ARBA00031554"/>
    </source>
</evidence>
<feature type="coiled-coil region" evidence="10">
    <location>
        <begin position="159"/>
        <end position="201"/>
    </location>
</feature>
<feature type="region of interest" description="Disordered" evidence="11">
    <location>
        <begin position="1"/>
        <end position="27"/>
    </location>
</feature>
<dbReference type="AlphaFoldDB" id="A0A673YZF1"/>
<dbReference type="PANTHER" id="PTHR21625">
    <property type="entry name" value="NYD-SP28 PROTEIN"/>
    <property type="match status" value="1"/>
</dbReference>
<keyword evidence="15" id="KW-1185">Reference proteome</keyword>
<comment type="subcellular location">
    <subcellularLocation>
        <location evidence="1">Cytoplasm</location>
        <location evidence="1">Cytoskeleton</location>
        <location evidence="1">Flagellum axoneme</location>
    </subcellularLocation>
</comment>
<gene>
    <name evidence="14" type="primary">DRC1</name>
    <name evidence="14" type="synonym">drc1</name>
</gene>
<evidence type="ECO:0000256" key="7">
    <source>
        <dbReference type="ARBA" id="ARBA00023273"/>
    </source>
</evidence>
<feature type="compositionally biased region" description="Basic and acidic residues" evidence="11">
    <location>
        <begin position="448"/>
        <end position="461"/>
    </location>
</feature>
<protein>
    <recommendedName>
        <fullName evidence="3">Dynein regulatory complex protein 1</fullName>
    </recommendedName>
    <alternativeName>
        <fullName evidence="8">Coiled-coil domain-containing protein 164</fullName>
    </alternativeName>
</protein>
<dbReference type="InterPro" id="IPR029440">
    <property type="entry name" value="DRC1_C"/>
</dbReference>
<dbReference type="GeneTree" id="ENSGT00940000153804"/>
<keyword evidence="7" id="KW-0966">Cell projection</keyword>
<evidence type="ECO:0000256" key="5">
    <source>
        <dbReference type="ARBA" id="ARBA00023054"/>
    </source>
</evidence>
<dbReference type="GO" id="GO:0003352">
    <property type="term" value="P:regulation of cilium movement"/>
    <property type="evidence" value="ECO:0007669"/>
    <property type="project" value="TreeGrafter"/>
</dbReference>
<keyword evidence="5 10" id="KW-0175">Coiled coil</keyword>
<dbReference type="Ensembl" id="ENSSTUT00000042046.1">
    <property type="protein sequence ID" value="ENSSTUP00000040224.1"/>
    <property type="gene ID" value="ENSSTUG00000017081.1"/>
</dbReference>
<comment type="function">
    <text evidence="9">Component of the nexin-dynein regulatory complex (N-DRC) a key regulator of ciliary/flagellar motility which maintains the alignment and integrity of the distal axoneme and regulates microtubule sliding in motile axonemes. Plays a critical role in the assembly of N-DRC and also stabilizes the assembly of multiple inner dynein arms and radial spokes. Coassembles with CCDC65/DRC2 to form a central scaffold needed for assembly of the N-DRC and its attachment to the outer doublet microtubules.</text>
</comment>
<keyword evidence="4" id="KW-0282">Flagellum</keyword>
<keyword evidence="6" id="KW-0969">Cilium</keyword>
<dbReference type="Pfam" id="PF14775">
    <property type="entry name" value="NYD-SP28_assoc"/>
    <property type="match status" value="1"/>
</dbReference>
<proteinExistence type="inferred from homology"/>
<evidence type="ECO:0000256" key="6">
    <source>
        <dbReference type="ARBA" id="ARBA00023069"/>
    </source>
</evidence>
<evidence type="ECO:0000259" key="12">
    <source>
        <dbReference type="Pfam" id="PF14772"/>
    </source>
</evidence>